<dbReference type="AlphaFoldDB" id="A0A2W5C2L3"/>
<dbReference type="EMBL" id="CP065666">
    <property type="protein sequence ID" value="QPS02489.1"/>
    <property type="molecule type" value="Genomic_DNA"/>
</dbReference>
<dbReference type="GO" id="GO:0003677">
    <property type="term" value="F:DNA binding"/>
    <property type="evidence" value="ECO:0007669"/>
    <property type="project" value="UniProtKB-KW"/>
</dbReference>
<evidence type="ECO:0000313" key="1">
    <source>
        <dbReference type="EMBL" id="QPS02489.1"/>
    </source>
</evidence>
<dbReference type="RefSeq" id="WP_004693415.1">
    <property type="nucleotide sequence ID" value="NZ_BBTB01000035.1"/>
</dbReference>
<dbReference type="EMBL" id="UFRV01000006">
    <property type="protein sequence ID" value="SUT92734.1"/>
    <property type="molecule type" value="Genomic_DNA"/>
</dbReference>
<evidence type="ECO:0000313" key="3">
    <source>
        <dbReference type="Proteomes" id="UP000254227"/>
    </source>
</evidence>
<gene>
    <name evidence="1" type="ORF">I6G67_09455</name>
    <name evidence="2" type="ORF">NCTC10308_00845</name>
</gene>
<dbReference type="Proteomes" id="UP000595107">
    <property type="component" value="Chromosome"/>
</dbReference>
<evidence type="ECO:0000313" key="2">
    <source>
        <dbReference type="EMBL" id="SUT92734.1"/>
    </source>
</evidence>
<reference evidence="1 4" key="2">
    <citation type="submission" date="2020-12" db="EMBL/GenBank/DDBJ databases">
        <title>FDA dAtabase for Regulatory Grade micrObial Sequences (FDA-ARGOS): Supporting development and validation of Infectious Disease Dx tests.</title>
        <authorList>
            <person name="Sproer C."/>
            <person name="Gronow S."/>
            <person name="Severitt S."/>
            <person name="Schroder I."/>
            <person name="Tallon L."/>
            <person name="Sadzewicz L."/>
            <person name="Zhao X."/>
            <person name="Boylan J."/>
            <person name="Ott S."/>
            <person name="Bowen H."/>
            <person name="Vavikolanu K."/>
            <person name="Mehta A."/>
            <person name="Aluvathingal J."/>
            <person name="Nadendla S."/>
            <person name="Lowell S."/>
            <person name="Myers T."/>
            <person name="Yan Y."/>
            <person name="Sichtig H."/>
        </authorList>
    </citation>
    <scope>NUCLEOTIDE SEQUENCE [LARGE SCALE GENOMIC DNA]</scope>
    <source>
        <strain evidence="1 4">FDAARGOS_910</strain>
    </source>
</reference>
<organism evidence="2 3">
    <name type="scientific">Acinetobacter johnsonii</name>
    <dbReference type="NCBI Taxonomy" id="40214"/>
    <lineage>
        <taxon>Bacteria</taxon>
        <taxon>Pseudomonadati</taxon>
        <taxon>Pseudomonadota</taxon>
        <taxon>Gammaproteobacteria</taxon>
        <taxon>Moraxellales</taxon>
        <taxon>Moraxellaceae</taxon>
        <taxon>Acinetobacter</taxon>
    </lineage>
</organism>
<dbReference type="Proteomes" id="UP000254227">
    <property type="component" value="Unassembled WGS sequence"/>
</dbReference>
<keyword evidence="1" id="KW-0238">DNA-binding</keyword>
<accession>A0A2W5C2L3</accession>
<reference evidence="2 3" key="1">
    <citation type="submission" date="2018-06" db="EMBL/GenBank/DDBJ databases">
        <authorList>
            <consortium name="Pathogen Informatics"/>
            <person name="Doyle S."/>
        </authorList>
    </citation>
    <scope>NUCLEOTIDE SEQUENCE [LARGE SCALE GENOMIC DNA]</scope>
    <source>
        <strain evidence="2 3">NCTC10308</strain>
    </source>
</reference>
<proteinExistence type="predicted"/>
<evidence type="ECO:0000313" key="4">
    <source>
        <dbReference type="Proteomes" id="UP000595107"/>
    </source>
</evidence>
<sequence length="87" mass="9806">MARLTKIDKMSACEKKAVIKDFRNAPPEADFPPEAIALTFHISLAWLQKKRCEGGGIPFSKPTAKTVLYRKSDVLEFMDSNRLQHTA</sequence>
<protein>
    <submittedName>
        <fullName evidence="1">DNA-binding protein</fullName>
    </submittedName>
</protein>
<name>A0A2W5C2L3_ACIJO</name>